<sequence>MIVRRIAIVDDEQLVCKRLESALSREGHEVETFLSAKSFCQRLSHVDFDVVLLDLRLPDGDGMSILRHIKRQKPHTEVIIITGYGSINNAVEAIKEGAFHYVTKPIRLPEIRHLVRRALERISVQEENIRLKREITTSSSFDGIIGTSRPMQEVFSVIKKVAPLDCNVLIQGASGTGKALVARAIHRLSQRSEKPFVCFNCGGFTEELISSELFGYEKGAFTGAIERKIGLLETADGGTVFLDEIAEMPPSMQVKLLHVLQDKQILRVGGTTPIKLDIRIIAATNKDLKQEVESGRFREDLYYRLNVVSISLPPLSERKEDIPVLVRYMIEKYAKAFGKRVRGVAPEAMSLLLSYDYPGNVRELENIIERAVALADSELITLDDLPPDLSHLELQPLDLRDMITLEEMEKRYIEKVLKKTNYNKSLASRILGLPRTTLWRKIKKYRISL</sequence>
<dbReference type="OrthoDB" id="9763792at2"/>
<keyword evidence="5" id="KW-0805">Transcription regulation</keyword>
<keyword evidence="7" id="KW-0804">Transcription</keyword>
<dbReference type="SMART" id="SM00448">
    <property type="entry name" value="REC"/>
    <property type="match status" value="1"/>
</dbReference>
<dbReference type="Gene3D" id="1.10.10.60">
    <property type="entry name" value="Homeodomain-like"/>
    <property type="match status" value="1"/>
</dbReference>
<evidence type="ECO:0000313" key="12">
    <source>
        <dbReference type="Proteomes" id="UP000199611"/>
    </source>
</evidence>
<dbReference type="Gene3D" id="3.40.50.300">
    <property type="entry name" value="P-loop containing nucleotide triphosphate hydrolases"/>
    <property type="match status" value="1"/>
</dbReference>
<dbReference type="PANTHER" id="PTHR32071">
    <property type="entry name" value="TRANSCRIPTIONAL REGULATORY PROTEIN"/>
    <property type="match status" value="1"/>
</dbReference>
<dbReference type="PROSITE" id="PS00688">
    <property type="entry name" value="SIGMA54_INTERACT_3"/>
    <property type="match status" value="1"/>
</dbReference>
<keyword evidence="2" id="KW-0547">Nucleotide-binding</keyword>
<dbReference type="Gene3D" id="3.40.50.2300">
    <property type="match status" value="1"/>
</dbReference>
<dbReference type="InterPro" id="IPR002078">
    <property type="entry name" value="Sigma_54_int"/>
</dbReference>
<proteinExistence type="predicted"/>
<dbReference type="PROSITE" id="PS50110">
    <property type="entry name" value="RESPONSE_REGULATORY"/>
    <property type="match status" value="1"/>
</dbReference>
<evidence type="ECO:0000256" key="5">
    <source>
        <dbReference type="ARBA" id="ARBA00023015"/>
    </source>
</evidence>
<keyword evidence="6 11" id="KW-0238">DNA-binding</keyword>
<dbReference type="SMART" id="SM00382">
    <property type="entry name" value="AAA"/>
    <property type="match status" value="1"/>
</dbReference>
<dbReference type="Proteomes" id="UP000199611">
    <property type="component" value="Unassembled WGS sequence"/>
</dbReference>
<dbReference type="Pfam" id="PF25601">
    <property type="entry name" value="AAA_lid_14"/>
    <property type="match status" value="1"/>
</dbReference>
<dbReference type="EMBL" id="FOUU01000002">
    <property type="protein sequence ID" value="SFM68857.1"/>
    <property type="molecule type" value="Genomic_DNA"/>
</dbReference>
<evidence type="ECO:0000256" key="3">
    <source>
        <dbReference type="ARBA" id="ARBA00022840"/>
    </source>
</evidence>
<keyword evidence="1 8" id="KW-0597">Phosphoprotein</keyword>
<dbReference type="InterPro" id="IPR058031">
    <property type="entry name" value="AAA_lid_NorR"/>
</dbReference>
<organism evidence="11 12">
    <name type="scientific">Thermodesulforhabdus norvegica</name>
    <dbReference type="NCBI Taxonomy" id="39841"/>
    <lineage>
        <taxon>Bacteria</taxon>
        <taxon>Pseudomonadati</taxon>
        <taxon>Thermodesulfobacteriota</taxon>
        <taxon>Syntrophobacteria</taxon>
        <taxon>Syntrophobacterales</taxon>
        <taxon>Thermodesulforhabdaceae</taxon>
        <taxon>Thermodesulforhabdus</taxon>
    </lineage>
</organism>
<dbReference type="RefSeq" id="WP_093394221.1">
    <property type="nucleotide sequence ID" value="NZ_FOUU01000002.1"/>
</dbReference>
<evidence type="ECO:0000259" key="9">
    <source>
        <dbReference type="PROSITE" id="PS50045"/>
    </source>
</evidence>
<dbReference type="GO" id="GO:0006355">
    <property type="term" value="P:regulation of DNA-templated transcription"/>
    <property type="evidence" value="ECO:0007669"/>
    <property type="project" value="InterPro"/>
</dbReference>
<dbReference type="SUPFAM" id="SSF52172">
    <property type="entry name" value="CheY-like"/>
    <property type="match status" value="1"/>
</dbReference>
<dbReference type="InterPro" id="IPR025943">
    <property type="entry name" value="Sigma_54_int_dom_ATP-bd_2"/>
</dbReference>
<evidence type="ECO:0000256" key="1">
    <source>
        <dbReference type="ARBA" id="ARBA00022553"/>
    </source>
</evidence>
<dbReference type="InterPro" id="IPR002197">
    <property type="entry name" value="HTH_Fis"/>
</dbReference>
<dbReference type="Pfam" id="PF00072">
    <property type="entry name" value="Response_reg"/>
    <property type="match status" value="1"/>
</dbReference>
<dbReference type="PANTHER" id="PTHR32071:SF119">
    <property type="entry name" value="SIGMA L-DEPENDENT TRANSCRIPTIONAL REGULATOR YPLP-RELATED"/>
    <property type="match status" value="1"/>
</dbReference>
<dbReference type="InterPro" id="IPR027417">
    <property type="entry name" value="P-loop_NTPase"/>
</dbReference>
<dbReference type="InterPro" id="IPR009057">
    <property type="entry name" value="Homeodomain-like_sf"/>
</dbReference>
<feature type="domain" description="Response regulatory" evidence="10">
    <location>
        <begin position="5"/>
        <end position="119"/>
    </location>
</feature>
<dbReference type="InterPro" id="IPR001789">
    <property type="entry name" value="Sig_transdc_resp-reg_receiver"/>
</dbReference>
<dbReference type="InterPro" id="IPR025944">
    <property type="entry name" value="Sigma_54_int_dom_CS"/>
</dbReference>
<dbReference type="PROSITE" id="PS50045">
    <property type="entry name" value="SIGMA54_INTERACT_4"/>
    <property type="match status" value="1"/>
</dbReference>
<dbReference type="FunFam" id="3.40.50.2300:FF:000018">
    <property type="entry name" value="DNA-binding transcriptional regulator NtrC"/>
    <property type="match status" value="1"/>
</dbReference>
<keyword evidence="12" id="KW-1185">Reference proteome</keyword>
<evidence type="ECO:0000256" key="6">
    <source>
        <dbReference type="ARBA" id="ARBA00023125"/>
    </source>
</evidence>
<protein>
    <submittedName>
        <fullName evidence="11">DNA-binding transcriptional response regulator, NtrC family, contains REC, AAA-type ATPase, and a Fis-type DNA-binding domains</fullName>
    </submittedName>
</protein>
<dbReference type="GO" id="GO:0000160">
    <property type="term" value="P:phosphorelay signal transduction system"/>
    <property type="evidence" value="ECO:0007669"/>
    <property type="project" value="UniProtKB-KW"/>
</dbReference>
<accession>A0A1I4SWR8</accession>
<dbReference type="InterPro" id="IPR003593">
    <property type="entry name" value="AAA+_ATPase"/>
</dbReference>
<evidence type="ECO:0000256" key="2">
    <source>
        <dbReference type="ARBA" id="ARBA00022741"/>
    </source>
</evidence>
<gene>
    <name evidence="11" type="ORF">SAMN05660836_01206</name>
</gene>
<dbReference type="Gene3D" id="1.10.8.60">
    <property type="match status" value="1"/>
</dbReference>
<dbReference type="AlphaFoldDB" id="A0A1I4SWR8"/>
<evidence type="ECO:0000256" key="8">
    <source>
        <dbReference type="PROSITE-ProRule" id="PRU00169"/>
    </source>
</evidence>
<dbReference type="GO" id="GO:0005524">
    <property type="term" value="F:ATP binding"/>
    <property type="evidence" value="ECO:0007669"/>
    <property type="project" value="UniProtKB-KW"/>
</dbReference>
<evidence type="ECO:0000256" key="4">
    <source>
        <dbReference type="ARBA" id="ARBA00023012"/>
    </source>
</evidence>
<dbReference type="STRING" id="39841.SAMN05660836_01206"/>
<keyword evidence="4" id="KW-0902">Two-component regulatory system</keyword>
<evidence type="ECO:0000259" key="10">
    <source>
        <dbReference type="PROSITE" id="PS50110"/>
    </source>
</evidence>
<name>A0A1I4SWR8_9BACT</name>
<keyword evidence="3" id="KW-0067">ATP-binding</keyword>
<feature type="domain" description="Sigma-54 factor interaction" evidence="9">
    <location>
        <begin position="144"/>
        <end position="373"/>
    </location>
</feature>
<dbReference type="Pfam" id="PF00158">
    <property type="entry name" value="Sigma54_activat"/>
    <property type="match status" value="1"/>
</dbReference>
<dbReference type="PRINTS" id="PR01590">
    <property type="entry name" value="HTHFIS"/>
</dbReference>
<dbReference type="CDD" id="cd00009">
    <property type="entry name" value="AAA"/>
    <property type="match status" value="1"/>
</dbReference>
<dbReference type="SUPFAM" id="SSF52540">
    <property type="entry name" value="P-loop containing nucleoside triphosphate hydrolases"/>
    <property type="match status" value="1"/>
</dbReference>
<dbReference type="PROSITE" id="PS00676">
    <property type="entry name" value="SIGMA54_INTERACT_2"/>
    <property type="match status" value="1"/>
</dbReference>
<dbReference type="GO" id="GO:0043565">
    <property type="term" value="F:sequence-specific DNA binding"/>
    <property type="evidence" value="ECO:0007669"/>
    <property type="project" value="InterPro"/>
</dbReference>
<evidence type="ECO:0000313" key="11">
    <source>
        <dbReference type="EMBL" id="SFM68857.1"/>
    </source>
</evidence>
<dbReference type="InterPro" id="IPR011006">
    <property type="entry name" value="CheY-like_superfamily"/>
</dbReference>
<dbReference type="Pfam" id="PF02954">
    <property type="entry name" value="HTH_8"/>
    <property type="match status" value="1"/>
</dbReference>
<reference evidence="11 12" key="1">
    <citation type="submission" date="2016-10" db="EMBL/GenBank/DDBJ databases">
        <authorList>
            <person name="de Groot N.N."/>
        </authorList>
    </citation>
    <scope>NUCLEOTIDE SEQUENCE [LARGE SCALE GENOMIC DNA]</scope>
    <source>
        <strain evidence="11 12">DSM 9990</strain>
    </source>
</reference>
<feature type="modified residue" description="4-aspartylphosphate" evidence="8">
    <location>
        <position position="54"/>
    </location>
</feature>
<dbReference type="FunFam" id="3.40.50.300:FF:000006">
    <property type="entry name" value="DNA-binding transcriptional regulator NtrC"/>
    <property type="match status" value="1"/>
</dbReference>
<evidence type="ECO:0000256" key="7">
    <source>
        <dbReference type="ARBA" id="ARBA00023163"/>
    </source>
</evidence>
<dbReference type="SUPFAM" id="SSF46689">
    <property type="entry name" value="Homeodomain-like"/>
    <property type="match status" value="1"/>
</dbReference>